<dbReference type="GO" id="GO:0016887">
    <property type="term" value="F:ATP hydrolysis activity"/>
    <property type="evidence" value="ECO:0007669"/>
    <property type="project" value="InterPro"/>
</dbReference>
<dbReference type="InterPro" id="IPR027417">
    <property type="entry name" value="P-loop_NTPase"/>
</dbReference>
<dbReference type="EMBL" id="CAJNRF010005396">
    <property type="protein sequence ID" value="CAF2070650.1"/>
    <property type="molecule type" value="Genomic_DNA"/>
</dbReference>
<evidence type="ECO:0000313" key="6">
    <source>
        <dbReference type="EMBL" id="CAF4280594.1"/>
    </source>
</evidence>
<evidence type="ECO:0000313" key="4">
    <source>
        <dbReference type="EMBL" id="CAF2070650.1"/>
    </source>
</evidence>
<evidence type="ECO:0000259" key="1">
    <source>
        <dbReference type="SMART" id="SM00382"/>
    </source>
</evidence>
<keyword evidence="7" id="KW-1185">Reference proteome</keyword>
<evidence type="ECO:0000313" key="3">
    <source>
        <dbReference type="EMBL" id="CAF1931198.1"/>
    </source>
</evidence>
<reference evidence="5" key="1">
    <citation type="submission" date="2021-02" db="EMBL/GenBank/DDBJ databases">
        <authorList>
            <person name="Nowell W R."/>
        </authorList>
    </citation>
    <scope>NUCLEOTIDE SEQUENCE</scope>
</reference>
<dbReference type="InterPro" id="IPR003593">
    <property type="entry name" value="AAA+_ATPase"/>
</dbReference>
<dbReference type="SMART" id="SM00382">
    <property type="entry name" value="AAA"/>
    <property type="match status" value="2"/>
</dbReference>
<dbReference type="EMBL" id="CAJNOV010010309">
    <property type="protein sequence ID" value="CAF1400693.1"/>
    <property type="molecule type" value="Genomic_DNA"/>
</dbReference>
<name>A0A819TYQ4_9BILA</name>
<gene>
    <name evidence="6" type="ORF">BYL167_LOCUS26687</name>
    <name evidence="2" type="ORF">CJN711_LOCUS21953</name>
    <name evidence="3" type="ORF">MBJ925_LOCUS4287</name>
    <name evidence="5" type="ORF">OVN521_LOCUS20044</name>
    <name evidence="4" type="ORF">WKI299_LOCUS14087</name>
</gene>
<dbReference type="Proteomes" id="UP000681967">
    <property type="component" value="Unassembled WGS sequence"/>
</dbReference>
<sequence>MTFSDAIVQWDKIQPFTLAFTASNDPLFVYKKPTDVPQALVKYFKLYYDACGQSSAGLSIMFPDYNNLSHSDFFVKSASLSYKYFNKSICPKCFGQYDIKQEKCDKCVSKDLLIRPKTFDNKDIEIFQRDIAKRLQDDYVLTSDNFIKMLLICMQVQSGIPVLIMGETGCGKTSLISFLCQRILDEDLEIFRIHGGVTAGIIINTMKVYIQKAESYTNTNKSLWIFFDEFNTTTNIGLIKEIICERTLLGEPLSDKMVFLGACNPRRQKTVSILQNDNVHVGLRKNRYAMQQALSAGTDQRLLYTVLPIPETMLEYIWDYGYLSESTELTYIKTMLNICHRLSTDETLFSLIVELLVQSQNHFRQIEDASSVSLRDIARFCRLYNWFLNSLIERDPKKTFQDSFLRRASLVALMLCYWFRLRSAELKANYINKMQAIIVTKYPGVGKMPIYLASYIVENEQKKLIDERMEVPANTARNRALRDNVFVLLVCIINRIPLFLCGKPGSSKSSAVQIIISNLKGKKSKDPYFQTLPELVAVSFQGSQNCTSESIIKVFERAAKYGGVRNDSEILPVIVFDEIGLAELSPHNPLKVLHAELEVDNSKYGFVGVSNWRLDPSKMNRALYLSTPDPDVEDLQLTSLTIAQSMKHQAEKPAVQLEKFIIYSLSQAYYDLYEHLKETQPEYENYFGLRDYYSLIKGIVRDTMKLNDAAQVYGIIRKQLKINFDGIFDGSTFLWQQFCGYISKQNLLTEYTIPPFNELVDQTLRTRSSRYLMLIADSEGVIDYVERYIYVHQQKKNYCSYNYR</sequence>
<dbReference type="Proteomes" id="UP000663856">
    <property type="component" value="Unassembled WGS sequence"/>
</dbReference>
<dbReference type="PANTHER" id="PTHR22605">
    <property type="entry name" value="RZ-TYPE DOMAIN-CONTAINING PROTEIN"/>
    <property type="match status" value="1"/>
</dbReference>
<organism evidence="5 7">
    <name type="scientific">Rotaria magnacalcarata</name>
    <dbReference type="NCBI Taxonomy" id="392030"/>
    <lineage>
        <taxon>Eukaryota</taxon>
        <taxon>Metazoa</taxon>
        <taxon>Spiralia</taxon>
        <taxon>Gnathifera</taxon>
        <taxon>Rotifera</taxon>
        <taxon>Eurotatoria</taxon>
        <taxon>Bdelloidea</taxon>
        <taxon>Philodinida</taxon>
        <taxon>Philodinidae</taxon>
        <taxon>Rotaria</taxon>
    </lineage>
</organism>
<dbReference type="PANTHER" id="PTHR22605:SF1">
    <property type="entry name" value="RZ-TYPE DOMAIN-CONTAINING PROTEIN"/>
    <property type="match status" value="1"/>
</dbReference>
<dbReference type="Proteomes" id="UP000663866">
    <property type="component" value="Unassembled WGS sequence"/>
</dbReference>
<dbReference type="EMBL" id="CAJOBH010031725">
    <property type="protein sequence ID" value="CAF4280594.1"/>
    <property type="molecule type" value="Genomic_DNA"/>
</dbReference>
<dbReference type="InterPro" id="IPR031248">
    <property type="entry name" value="RNF213"/>
</dbReference>
<feature type="domain" description="AAA+ ATPase" evidence="1">
    <location>
        <begin position="494"/>
        <end position="638"/>
    </location>
</feature>
<evidence type="ECO:0000313" key="2">
    <source>
        <dbReference type="EMBL" id="CAF1400693.1"/>
    </source>
</evidence>
<dbReference type="EMBL" id="CAJNRE010000746">
    <property type="protein sequence ID" value="CAF1931198.1"/>
    <property type="molecule type" value="Genomic_DNA"/>
</dbReference>
<feature type="domain" description="AAA+ ATPase" evidence="1">
    <location>
        <begin position="158"/>
        <end position="264"/>
    </location>
</feature>
<dbReference type="Proteomes" id="UP000663824">
    <property type="component" value="Unassembled WGS sequence"/>
</dbReference>
<protein>
    <recommendedName>
        <fullName evidence="1">AAA+ ATPase domain-containing protein</fullName>
    </recommendedName>
</protein>
<comment type="caution">
    <text evidence="5">The sequence shown here is derived from an EMBL/GenBank/DDBJ whole genome shotgun (WGS) entry which is preliminary data.</text>
</comment>
<evidence type="ECO:0000313" key="5">
    <source>
        <dbReference type="EMBL" id="CAF4085546.1"/>
    </source>
</evidence>
<evidence type="ECO:0000313" key="7">
    <source>
        <dbReference type="Proteomes" id="UP000663866"/>
    </source>
</evidence>
<dbReference type="Proteomes" id="UP000663855">
    <property type="component" value="Unassembled WGS sequence"/>
</dbReference>
<dbReference type="AlphaFoldDB" id="A0A819TYQ4"/>
<dbReference type="Gene3D" id="3.40.50.300">
    <property type="entry name" value="P-loop containing nucleotide triphosphate hydrolases"/>
    <property type="match status" value="2"/>
</dbReference>
<dbReference type="SUPFAM" id="SSF52540">
    <property type="entry name" value="P-loop containing nucleoside triphosphate hydrolases"/>
    <property type="match status" value="2"/>
</dbReference>
<dbReference type="GO" id="GO:0004842">
    <property type="term" value="F:ubiquitin-protein transferase activity"/>
    <property type="evidence" value="ECO:0007669"/>
    <property type="project" value="InterPro"/>
</dbReference>
<dbReference type="EMBL" id="CAJOBG010003888">
    <property type="protein sequence ID" value="CAF4085546.1"/>
    <property type="molecule type" value="Genomic_DNA"/>
</dbReference>
<proteinExistence type="predicted"/>
<accession>A0A819TYQ4</accession>